<dbReference type="EMBL" id="JACXVP010000003">
    <property type="protein sequence ID" value="KAG5615242.1"/>
    <property type="molecule type" value="Genomic_DNA"/>
</dbReference>
<comment type="caution">
    <text evidence="2">The sequence shown here is derived from an EMBL/GenBank/DDBJ whole genome shotgun (WGS) entry which is preliminary data.</text>
</comment>
<accession>A0A9J5ZT91</accession>
<dbReference type="Proteomes" id="UP000824120">
    <property type="component" value="Chromosome 3"/>
</dbReference>
<evidence type="ECO:0000313" key="2">
    <source>
        <dbReference type="EMBL" id="KAG5615242.1"/>
    </source>
</evidence>
<evidence type="ECO:0000313" key="3">
    <source>
        <dbReference type="Proteomes" id="UP000824120"/>
    </source>
</evidence>
<organism evidence="2 3">
    <name type="scientific">Solanum commersonii</name>
    <name type="common">Commerson's wild potato</name>
    <name type="synonym">Commerson's nightshade</name>
    <dbReference type="NCBI Taxonomy" id="4109"/>
    <lineage>
        <taxon>Eukaryota</taxon>
        <taxon>Viridiplantae</taxon>
        <taxon>Streptophyta</taxon>
        <taxon>Embryophyta</taxon>
        <taxon>Tracheophyta</taxon>
        <taxon>Spermatophyta</taxon>
        <taxon>Magnoliopsida</taxon>
        <taxon>eudicotyledons</taxon>
        <taxon>Gunneridae</taxon>
        <taxon>Pentapetalae</taxon>
        <taxon>asterids</taxon>
        <taxon>lamiids</taxon>
        <taxon>Solanales</taxon>
        <taxon>Solanaceae</taxon>
        <taxon>Solanoideae</taxon>
        <taxon>Solaneae</taxon>
        <taxon>Solanum</taxon>
    </lineage>
</organism>
<dbReference type="OrthoDB" id="10499202at2759"/>
<feature type="region of interest" description="Disordered" evidence="1">
    <location>
        <begin position="1"/>
        <end position="33"/>
    </location>
</feature>
<proteinExistence type="predicted"/>
<dbReference type="AlphaFoldDB" id="A0A9J5ZT91"/>
<keyword evidence="3" id="KW-1185">Reference proteome</keyword>
<gene>
    <name evidence="2" type="ORF">H5410_015066</name>
</gene>
<reference evidence="2 3" key="1">
    <citation type="submission" date="2020-09" db="EMBL/GenBank/DDBJ databases">
        <title>De no assembly of potato wild relative species, Solanum commersonii.</title>
        <authorList>
            <person name="Cho K."/>
        </authorList>
    </citation>
    <scope>NUCLEOTIDE SEQUENCE [LARGE SCALE GENOMIC DNA]</scope>
    <source>
        <strain evidence="2">LZ3.2</strain>
        <tissue evidence="2">Leaf</tissue>
    </source>
</reference>
<feature type="compositionally biased region" description="Pro residues" evidence="1">
    <location>
        <begin position="73"/>
        <end position="83"/>
    </location>
</feature>
<evidence type="ECO:0000256" key="1">
    <source>
        <dbReference type="SAM" id="MobiDB-lite"/>
    </source>
</evidence>
<protein>
    <submittedName>
        <fullName evidence="2">Uncharacterized protein</fullName>
    </submittedName>
</protein>
<name>A0A9J5ZT91_SOLCO</name>
<feature type="region of interest" description="Disordered" evidence="1">
    <location>
        <begin position="51"/>
        <end position="83"/>
    </location>
</feature>
<sequence>MADQEIGMDPRKSTIRSLLGQRDRFPSEAQGGSPVLLVPSSLVPFEARGDVVPPASPVPLVPGKATDTGPPIHIVPPPEISRE</sequence>